<evidence type="ECO:0000313" key="5">
    <source>
        <dbReference type="Proteomes" id="UP001491310"/>
    </source>
</evidence>
<sequence length="421" mass="45609">MADRTYQVVIWGGTGFVGKLVAEHIARDYAGKFRWAMAARNKTKLEGVRSELAKVNQDVKNIPLLIADTKDQAAVDAVVKQAKVVIACAGPYAQIGTPVVDACVRLGTHYVDITGEVPWVARTIRKYHAQASANRVKIVHMCGFDSIPSDLGAHLVATTIEKQHHKKTAQVRVVQGKAAGAVSGGTIASLMGAIFDETPEELKLSADPYALNPPEAHRGPDKKDYWGPAYDKLARKWTMPFVMQGINTRVVRRSNALLDNAYGKNFSFTEAMEVPNAVAAYLGSFALVCVYLVISITFLRPLVMRLLPKPGEGPSKKQQTKGFWNARAIGLSEAAPGEKPVKVIAKLGGHRDPGYWETARMLLESGLCLALQEEELKKAGKLQGGVLTPASAMGMLLIDRLNNAGMTFQIESSSAAVDSEE</sequence>
<dbReference type="InterPro" id="IPR005097">
    <property type="entry name" value="Sacchrp_dh_NADP-bd"/>
</dbReference>
<dbReference type="InterPro" id="IPR036291">
    <property type="entry name" value="NAD(P)-bd_dom_sf"/>
</dbReference>
<evidence type="ECO:0000256" key="2">
    <source>
        <dbReference type="SAM" id="Phobius"/>
    </source>
</evidence>
<accession>A0ABR2YSZ9</accession>
<name>A0ABR2YSZ9_9CHLO</name>
<keyword evidence="2" id="KW-0472">Membrane</keyword>
<proteinExistence type="inferred from homology"/>
<dbReference type="SUPFAM" id="SSF51735">
    <property type="entry name" value="NAD(P)-binding Rossmann-fold domains"/>
    <property type="match status" value="1"/>
</dbReference>
<dbReference type="EMBL" id="JALJOT010000005">
    <property type="protein sequence ID" value="KAK9914994.1"/>
    <property type="molecule type" value="Genomic_DNA"/>
</dbReference>
<dbReference type="PANTHER" id="PTHR12286">
    <property type="entry name" value="SACCHAROPINE DEHYDROGENASE-LIKE OXIDOREDUCTASE"/>
    <property type="match status" value="1"/>
</dbReference>
<evidence type="ECO:0000313" key="4">
    <source>
        <dbReference type="EMBL" id="KAK9914994.1"/>
    </source>
</evidence>
<keyword evidence="5" id="KW-1185">Reference proteome</keyword>
<organism evidence="4 5">
    <name type="scientific">Coccomyxa subellipsoidea</name>
    <dbReference type="NCBI Taxonomy" id="248742"/>
    <lineage>
        <taxon>Eukaryota</taxon>
        <taxon>Viridiplantae</taxon>
        <taxon>Chlorophyta</taxon>
        <taxon>core chlorophytes</taxon>
        <taxon>Trebouxiophyceae</taxon>
        <taxon>Trebouxiophyceae incertae sedis</taxon>
        <taxon>Coccomyxaceae</taxon>
        <taxon>Coccomyxa</taxon>
    </lineage>
</organism>
<keyword evidence="2" id="KW-0812">Transmembrane</keyword>
<dbReference type="InterPro" id="IPR051276">
    <property type="entry name" value="Saccharopine_DH-like_oxidrdct"/>
</dbReference>
<protein>
    <recommendedName>
        <fullName evidence="3">Saccharopine dehydrogenase NADP binding domain-containing protein</fullName>
    </recommendedName>
</protein>
<comment type="caution">
    <text evidence="4">The sequence shown here is derived from an EMBL/GenBank/DDBJ whole genome shotgun (WGS) entry which is preliminary data.</text>
</comment>
<evidence type="ECO:0000259" key="3">
    <source>
        <dbReference type="Pfam" id="PF03435"/>
    </source>
</evidence>
<dbReference type="Pfam" id="PF03435">
    <property type="entry name" value="Sacchrp_dh_NADP"/>
    <property type="match status" value="1"/>
</dbReference>
<dbReference type="Gene3D" id="3.40.50.720">
    <property type="entry name" value="NAD(P)-binding Rossmann-like Domain"/>
    <property type="match status" value="1"/>
</dbReference>
<keyword evidence="2" id="KW-1133">Transmembrane helix</keyword>
<gene>
    <name evidence="4" type="ORF">WJX75_003449</name>
</gene>
<feature type="domain" description="Saccharopine dehydrogenase NADP binding" evidence="3">
    <location>
        <begin position="8"/>
        <end position="136"/>
    </location>
</feature>
<comment type="similarity">
    <text evidence="1">Belongs to the saccharopine dehydrogenase family.</text>
</comment>
<dbReference type="PANTHER" id="PTHR12286:SF5">
    <property type="entry name" value="SACCHAROPINE DEHYDROGENASE-LIKE OXIDOREDUCTASE"/>
    <property type="match status" value="1"/>
</dbReference>
<evidence type="ECO:0000256" key="1">
    <source>
        <dbReference type="ARBA" id="ARBA00038048"/>
    </source>
</evidence>
<reference evidence="4 5" key="1">
    <citation type="journal article" date="2024" name="Nat. Commun.">
        <title>Phylogenomics reveals the evolutionary origins of lichenization in chlorophyte algae.</title>
        <authorList>
            <person name="Puginier C."/>
            <person name="Libourel C."/>
            <person name="Otte J."/>
            <person name="Skaloud P."/>
            <person name="Haon M."/>
            <person name="Grisel S."/>
            <person name="Petersen M."/>
            <person name="Berrin J.G."/>
            <person name="Delaux P.M."/>
            <person name="Dal Grande F."/>
            <person name="Keller J."/>
        </authorList>
    </citation>
    <scope>NUCLEOTIDE SEQUENCE [LARGE SCALE GENOMIC DNA]</scope>
    <source>
        <strain evidence="4 5">SAG 216-7</strain>
    </source>
</reference>
<feature type="transmembrane region" description="Helical" evidence="2">
    <location>
        <begin position="278"/>
        <end position="299"/>
    </location>
</feature>
<dbReference type="Proteomes" id="UP001491310">
    <property type="component" value="Unassembled WGS sequence"/>
</dbReference>